<proteinExistence type="predicted"/>
<name>A0A1H8F7S5_9PROT</name>
<dbReference type="GO" id="GO:0046872">
    <property type="term" value="F:metal ion binding"/>
    <property type="evidence" value="ECO:0007669"/>
    <property type="project" value="UniProtKB-KW"/>
</dbReference>
<dbReference type="AlphaFoldDB" id="A0A1H8F7S5"/>
<reference evidence="6 7" key="1">
    <citation type="submission" date="2016-10" db="EMBL/GenBank/DDBJ databases">
        <authorList>
            <person name="de Groot N.N."/>
        </authorList>
    </citation>
    <scope>NUCLEOTIDE SEQUENCE [LARGE SCALE GENOMIC DNA]</scope>
    <source>
        <strain evidence="6 7">Nm22</strain>
    </source>
</reference>
<dbReference type="Gene3D" id="1.10.1280.10">
    <property type="entry name" value="Di-copper center containing domain from catechol oxidase"/>
    <property type="match status" value="1"/>
</dbReference>
<evidence type="ECO:0000259" key="4">
    <source>
        <dbReference type="PROSITE" id="PS00497"/>
    </source>
</evidence>
<dbReference type="PANTHER" id="PTHR11474:SF76">
    <property type="entry name" value="SHKT DOMAIN-CONTAINING PROTEIN"/>
    <property type="match status" value="1"/>
</dbReference>
<evidence type="ECO:0000256" key="3">
    <source>
        <dbReference type="SAM" id="MobiDB-lite"/>
    </source>
</evidence>
<dbReference type="InterPro" id="IPR050316">
    <property type="entry name" value="Tyrosinase/Hemocyanin"/>
</dbReference>
<feature type="domain" description="Tyrosinase copper-binding" evidence="5">
    <location>
        <begin position="526"/>
        <end position="537"/>
    </location>
</feature>
<sequence length="742" mass="82574">MSNRKKLSRYQRVQQILDQSQGPCIPDYQGLGAFWRDLSTLKTAELYGQRLIASEPDESDHQPDSLGGKSCCGEGDGMVDSLAASESALNQALIPGGSDATVGECWPTGGKNPAQQTASSLAGNTDRTAEQGYQTRSDRSALIKGLRKQFPFDGSQFPPLLWQAENAVSPSDIDFIATWIDDGCPESDDRQDNSDESTGTQMGYGLTQSGASILALARGDALHTVSAKHCNAISDDVQSLKIRKEVSTLSANELSLLREALACMYTYDPHIFDERSFNYWARIHTDSCQHGWEQFLPWHRLYLYFFEQTLQDYDACITLPYWSWSDYADVNRATYNTEQLDMGILPEAYGCFLDAAGLAALKDSGLFSDSELASLARLQKKGTIYNSGLRFLKAAKIDYTLKLSVGKVMWSDKVNAIYAELRRANPLWFPNRWPGSLGIATHYPTAANVQGILSSNNWNQFGGGPVYDHHFGWLEEMHNGMHNFSGGQNPAFLSAARAIGVDNPDPQNSFNPNYGYMTDNRVTAFDPIFWAHHANVDRLWAVWQEAHPGLDPEDLDGILPPWSMNVGDTLSTRKLGYEYMRDSYHYPVSGQQGLLRFNAEKAGVKPQVLDTFRKAEIRLHRMHVANLFNAVIRVFLNAPDATVATSVDNNPHFVGQVTTFHGSCYGGPGHCDKPLPKTRRFDQRPLHHHEPRNFRIDATEAVQRMLANGETDISVHLVVMGLDGKPMDDAVFIDGVSLNFMD</sequence>
<dbReference type="GO" id="GO:0016491">
    <property type="term" value="F:oxidoreductase activity"/>
    <property type="evidence" value="ECO:0007669"/>
    <property type="project" value="InterPro"/>
</dbReference>
<evidence type="ECO:0000313" key="7">
    <source>
        <dbReference type="Proteomes" id="UP000199459"/>
    </source>
</evidence>
<dbReference type="InterPro" id="IPR002227">
    <property type="entry name" value="Tyrosinase_Cu-bd"/>
</dbReference>
<protein>
    <submittedName>
        <fullName evidence="6">Tyrosinase</fullName>
    </submittedName>
</protein>
<feature type="domain" description="Tyrosinase copper-binding" evidence="4">
    <location>
        <begin position="290"/>
        <end position="307"/>
    </location>
</feature>
<evidence type="ECO:0000256" key="1">
    <source>
        <dbReference type="ARBA" id="ARBA00022723"/>
    </source>
</evidence>
<dbReference type="SUPFAM" id="SSF48056">
    <property type="entry name" value="Di-copper centre-containing domain"/>
    <property type="match status" value="1"/>
</dbReference>
<dbReference type="InterPro" id="IPR008922">
    <property type="entry name" value="Di-copper_centre_dom_sf"/>
</dbReference>
<evidence type="ECO:0000256" key="2">
    <source>
        <dbReference type="ARBA" id="ARBA00023008"/>
    </source>
</evidence>
<dbReference type="Pfam" id="PF00264">
    <property type="entry name" value="Tyrosinase"/>
    <property type="match status" value="1"/>
</dbReference>
<feature type="compositionally biased region" description="Polar residues" evidence="3">
    <location>
        <begin position="113"/>
        <end position="135"/>
    </location>
</feature>
<organism evidence="6 7">
    <name type="scientific">Nitrosomonas marina</name>
    <dbReference type="NCBI Taxonomy" id="917"/>
    <lineage>
        <taxon>Bacteria</taxon>
        <taxon>Pseudomonadati</taxon>
        <taxon>Pseudomonadota</taxon>
        <taxon>Betaproteobacteria</taxon>
        <taxon>Nitrosomonadales</taxon>
        <taxon>Nitrosomonadaceae</taxon>
        <taxon>Nitrosomonas</taxon>
    </lineage>
</organism>
<gene>
    <name evidence="6" type="ORF">SAMN05216325_11213</name>
</gene>
<keyword evidence="1" id="KW-0479">Metal-binding</keyword>
<feature type="region of interest" description="Disordered" evidence="3">
    <location>
        <begin position="108"/>
        <end position="136"/>
    </location>
</feature>
<dbReference type="EMBL" id="FOCP01000012">
    <property type="protein sequence ID" value="SEN27098.1"/>
    <property type="molecule type" value="Genomic_DNA"/>
</dbReference>
<dbReference type="RefSeq" id="WP_177167720.1">
    <property type="nucleotide sequence ID" value="NZ_FOCP01000012.1"/>
</dbReference>
<evidence type="ECO:0000259" key="5">
    <source>
        <dbReference type="PROSITE" id="PS00498"/>
    </source>
</evidence>
<dbReference type="PROSITE" id="PS00497">
    <property type="entry name" value="TYROSINASE_1"/>
    <property type="match status" value="1"/>
</dbReference>
<dbReference type="PROSITE" id="PS00498">
    <property type="entry name" value="TYROSINASE_2"/>
    <property type="match status" value="1"/>
</dbReference>
<dbReference type="STRING" id="917.SAMN05216326_10983"/>
<dbReference type="PRINTS" id="PR00092">
    <property type="entry name" value="TYROSINASE"/>
</dbReference>
<dbReference type="PANTHER" id="PTHR11474">
    <property type="entry name" value="TYROSINASE FAMILY MEMBER"/>
    <property type="match status" value="1"/>
</dbReference>
<keyword evidence="2" id="KW-0186">Copper</keyword>
<evidence type="ECO:0000313" key="6">
    <source>
        <dbReference type="EMBL" id="SEN27098.1"/>
    </source>
</evidence>
<dbReference type="Proteomes" id="UP000199459">
    <property type="component" value="Unassembled WGS sequence"/>
</dbReference>
<accession>A0A1H8F7S5</accession>